<dbReference type="HOGENOM" id="CLU_2310611_0_0_1"/>
<sequence>MDGDEVGQDVDIRYRGRLARCAAKMSQVWSGYGDEGERVHGVQLGAWRGARERSTGAASSACVRLRRRTALYVLLHGAARQPAWLGRPLGLARHFVEQVV</sequence>
<keyword evidence="2" id="KW-1185">Reference proteome</keyword>
<reference evidence="1" key="2">
    <citation type="submission" date="2018-05" db="EMBL/GenBank/DDBJ databases">
        <title>OmerRS3 (Oryza meridionalis Reference Sequence Version 3).</title>
        <authorList>
            <person name="Zhang J."/>
            <person name="Kudrna D."/>
            <person name="Lee S."/>
            <person name="Talag J."/>
            <person name="Welchert J."/>
            <person name="Wing R.A."/>
        </authorList>
    </citation>
    <scope>NUCLEOTIDE SEQUENCE [LARGE SCALE GENOMIC DNA]</scope>
    <source>
        <strain evidence="1">cv. OR44</strain>
    </source>
</reference>
<evidence type="ECO:0000313" key="2">
    <source>
        <dbReference type="Proteomes" id="UP000008021"/>
    </source>
</evidence>
<dbReference type="AlphaFoldDB" id="A0A0E0EA48"/>
<organism evidence="1">
    <name type="scientific">Oryza meridionalis</name>
    <dbReference type="NCBI Taxonomy" id="40149"/>
    <lineage>
        <taxon>Eukaryota</taxon>
        <taxon>Viridiplantae</taxon>
        <taxon>Streptophyta</taxon>
        <taxon>Embryophyta</taxon>
        <taxon>Tracheophyta</taxon>
        <taxon>Spermatophyta</taxon>
        <taxon>Magnoliopsida</taxon>
        <taxon>Liliopsida</taxon>
        <taxon>Poales</taxon>
        <taxon>Poaceae</taxon>
        <taxon>BOP clade</taxon>
        <taxon>Oryzoideae</taxon>
        <taxon>Oryzeae</taxon>
        <taxon>Oryzinae</taxon>
        <taxon>Oryza</taxon>
    </lineage>
</organism>
<accession>A0A0E0EA48</accession>
<name>A0A0E0EA48_9ORYZ</name>
<reference evidence="1" key="1">
    <citation type="submission" date="2015-04" db="UniProtKB">
        <authorList>
            <consortium name="EnsemblPlants"/>
        </authorList>
    </citation>
    <scope>IDENTIFICATION</scope>
</reference>
<protein>
    <submittedName>
        <fullName evidence="1">Uncharacterized protein</fullName>
    </submittedName>
</protein>
<evidence type="ECO:0000313" key="1">
    <source>
        <dbReference type="EnsemblPlants" id="OMERI07G08650.2"/>
    </source>
</evidence>
<dbReference type="Proteomes" id="UP000008021">
    <property type="component" value="Chromosome 7"/>
</dbReference>
<dbReference type="EnsemblPlants" id="OMERI07G08650.2">
    <property type="protein sequence ID" value="OMERI07G08650.2"/>
    <property type="gene ID" value="OMERI07G08650"/>
</dbReference>
<proteinExistence type="predicted"/>
<dbReference type="Gramene" id="OMERI07G08650.2">
    <property type="protein sequence ID" value="OMERI07G08650.2"/>
    <property type="gene ID" value="OMERI07G08650"/>
</dbReference>